<protein>
    <recommendedName>
        <fullName evidence="4">Lipoprotein</fullName>
    </recommendedName>
</protein>
<dbReference type="EMBL" id="JAWDIO010000002">
    <property type="protein sequence ID" value="MDU0354483.1"/>
    <property type="molecule type" value="Genomic_DNA"/>
</dbReference>
<dbReference type="RefSeq" id="WP_316026080.1">
    <property type="nucleotide sequence ID" value="NZ_JAWDIO010000002.1"/>
</dbReference>
<dbReference type="PROSITE" id="PS51257">
    <property type="entry name" value="PROKAR_LIPOPROTEIN"/>
    <property type="match status" value="1"/>
</dbReference>
<accession>A0ABU3SWX1</accession>
<evidence type="ECO:0000256" key="1">
    <source>
        <dbReference type="SAM" id="SignalP"/>
    </source>
</evidence>
<evidence type="ECO:0000313" key="2">
    <source>
        <dbReference type="EMBL" id="MDU0354483.1"/>
    </source>
</evidence>
<proteinExistence type="predicted"/>
<dbReference type="Proteomes" id="UP001247805">
    <property type="component" value="Unassembled WGS sequence"/>
</dbReference>
<feature type="chain" id="PRO_5046550894" description="Lipoprotein" evidence="1">
    <location>
        <begin position="20"/>
        <end position="77"/>
    </location>
</feature>
<evidence type="ECO:0008006" key="4">
    <source>
        <dbReference type="Google" id="ProtNLM"/>
    </source>
</evidence>
<reference evidence="2 3" key="1">
    <citation type="submission" date="2023-10" db="EMBL/GenBank/DDBJ databases">
        <title>Glaciecola aquimarina strain GGW-M5 nov., isolated from a coastal seawater.</title>
        <authorList>
            <person name="Bayburt H."/>
            <person name="Kim J.M."/>
            <person name="Choi B.J."/>
            <person name="Jeon C.O."/>
        </authorList>
    </citation>
    <scope>NUCLEOTIDE SEQUENCE [LARGE SCALE GENOMIC DNA]</scope>
    <source>
        <strain evidence="2 3">KCTC 32108</strain>
    </source>
</reference>
<sequence length="77" mass="8510">MYKLIFSSVLCLSFAFLSACTTKQAKHFVGGAIASGADTEVRYSPSQCRTLRAQCVQGDFQEWETSEKEMGCSCKKL</sequence>
<keyword evidence="3" id="KW-1185">Reference proteome</keyword>
<evidence type="ECO:0000313" key="3">
    <source>
        <dbReference type="Proteomes" id="UP001247805"/>
    </source>
</evidence>
<gene>
    <name evidence="2" type="ORF">RS130_11545</name>
</gene>
<keyword evidence="1" id="KW-0732">Signal</keyword>
<feature type="signal peptide" evidence="1">
    <location>
        <begin position="1"/>
        <end position="19"/>
    </location>
</feature>
<organism evidence="2 3">
    <name type="scientific">Paraglaciecola aquimarina</name>
    <dbReference type="NCBI Taxonomy" id="1235557"/>
    <lineage>
        <taxon>Bacteria</taxon>
        <taxon>Pseudomonadati</taxon>
        <taxon>Pseudomonadota</taxon>
        <taxon>Gammaproteobacteria</taxon>
        <taxon>Alteromonadales</taxon>
        <taxon>Alteromonadaceae</taxon>
        <taxon>Paraglaciecola</taxon>
    </lineage>
</organism>
<name>A0ABU3SWX1_9ALTE</name>
<comment type="caution">
    <text evidence="2">The sequence shown here is derived from an EMBL/GenBank/DDBJ whole genome shotgun (WGS) entry which is preliminary data.</text>
</comment>